<name>Q1ZTD7_PHOAS</name>
<dbReference type="RefSeq" id="WP_005367747.1">
    <property type="nucleotide sequence ID" value="NZ_CH902600.1"/>
</dbReference>
<dbReference type="Proteomes" id="UP000001603">
    <property type="component" value="Unassembled WGS sequence"/>
</dbReference>
<feature type="transmembrane region" description="Helical" evidence="1">
    <location>
        <begin position="21"/>
        <end position="40"/>
    </location>
</feature>
<dbReference type="HOGENOM" id="CLU_1757117_0_0_6"/>
<proteinExistence type="predicted"/>
<evidence type="ECO:0000313" key="2">
    <source>
        <dbReference type="EMBL" id="EAS64559.1"/>
    </source>
</evidence>
<sequence>MNLESYKFSAPYLPVKVKIKLLIVSILLTSGVFWLLSSWFDTLNSAYMLMPNVRLSIGGTLGGIIGLGLLIYSWSMFFTVIKTGRATKYSWSKRKIKVQNRIMLFFFIASFIVTALTYFIINDRLLSEGYSVKTKYTNMGIYKTYIKN</sequence>
<dbReference type="EMBL" id="AAOJ01000002">
    <property type="protein sequence ID" value="EAS64559.1"/>
    <property type="molecule type" value="Genomic_DNA"/>
</dbReference>
<organism evidence="2 3">
    <name type="scientific">Photobacterium angustum (strain S14 / CCUG 15956)</name>
    <name type="common">Vibrio sp. (strain S14 / CCUG 15956)</name>
    <dbReference type="NCBI Taxonomy" id="314292"/>
    <lineage>
        <taxon>Bacteria</taxon>
        <taxon>Pseudomonadati</taxon>
        <taxon>Pseudomonadota</taxon>
        <taxon>Gammaproteobacteria</taxon>
        <taxon>Vibrionales</taxon>
        <taxon>Vibrionaceae</taxon>
        <taxon>Photobacterium</taxon>
    </lineage>
</organism>
<protein>
    <submittedName>
        <fullName evidence="2">Uncharacterized protein</fullName>
    </submittedName>
</protein>
<accession>Q1ZTD7</accession>
<keyword evidence="1" id="KW-0812">Transmembrane</keyword>
<reference evidence="2 3" key="1">
    <citation type="journal article" date="2009" name="Proc. Natl. Acad. Sci. U.S.A.">
        <title>The genomic basis of trophic strategy in marine bacteria.</title>
        <authorList>
            <person name="Lauro F.M."/>
            <person name="McDougald D."/>
            <person name="Thomas T."/>
            <person name="Williams T.J."/>
            <person name="Egan S."/>
            <person name="Rice S."/>
            <person name="DeMaere M.Z."/>
            <person name="Ting L."/>
            <person name="Ertan H."/>
            <person name="Johnson J."/>
            <person name="Ferriera S."/>
            <person name="Lapidus A."/>
            <person name="Anderson I."/>
            <person name="Kyrpides N."/>
            <person name="Munk A.C."/>
            <person name="Detter C."/>
            <person name="Han C.S."/>
            <person name="Brown M.V."/>
            <person name="Robb F.T."/>
            <person name="Kjelleberg S."/>
            <person name="Cavicchioli R."/>
        </authorList>
    </citation>
    <scope>NUCLEOTIDE SEQUENCE [LARGE SCALE GENOMIC DNA]</scope>
    <source>
        <strain evidence="2 3">S14</strain>
    </source>
</reference>
<gene>
    <name evidence="2" type="ORF">VAS14_02548</name>
</gene>
<evidence type="ECO:0000256" key="1">
    <source>
        <dbReference type="SAM" id="Phobius"/>
    </source>
</evidence>
<keyword evidence="1" id="KW-1133">Transmembrane helix</keyword>
<feature type="transmembrane region" description="Helical" evidence="1">
    <location>
        <begin position="60"/>
        <end position="81"/>
    </location>
</feature>
<dbReference type="AlphaFoldDB" id="Q1ZTD7"/>
<feature type="transmembrane region" description="Helical" evidence="1">
    <location>
        <begin position="102"/>
        <end position="121"/>
    </location>
</feature>
<comment type="caution">
    <text evidence="2">The sequence shown here is derived from an EMBL/GenBank/DDBJ whole genome shotgun (WGS) entry which is preliminary data.</text>
</comment>
<keyword evidence="1" id="KW-0472">Membrane</keyword>
<evidence type="ECO:0000313" key="3">
    <source>
        <dbReference type="Proteomes" id="UP000001603"/>
    </source>
</evidence>